<dbReference type="GO" id="GO:0008718">
    <property type="term" value="F:D-amino-acid dehydrogenase activity"/>
    <property type="evidence" value="ECO:0007669"/>
    <property type="project" value="TreeGrafter"/>
</dbReference>
<dbReference type="GO" id="GO:0055130">
    <property type="term" value="P:D-alanine catabolic process"/>
    <property type="evidence" value="ECO:0007669"/>
    <property type="project" value="TreeGrafter"/>
</dbReference>
<protein>
    <recommendedName>
        <fullName evidence="2">FAD dependent oxidoreductase domain-containing protein</fullName>
    </recommendedName>
</protein>
<dbReference type="InterPro" id="IPR036188">
    <property type="entry name" value="FAD/NAD-bd_sf"/>
</dbReference>
<evidence type="ECO:0000259" key="2">
    <source>
        <dbReference type="Pfam" id="PF01266"/>
    </source>
</evidence>
<dbReference type="PANTHER" id="PTHR13847:SF280">
    <property type="entry name" value="D-AMINO ACID DEHYDROGENASE"/>
    <property type="match status" value="1"/>
</dbReference>
<dbReference type="Gene3D" id="3.50.50.60">
    <property type="entry name" value="FAD/NAD(P)-binding domain"/>
    <property type="match status" value="2"/>
</dbReference>
<evidence type="ECO:0000256" key="1">
    <source>
        <dbReference type="ARBA" id="ARBA00009410"/>
    </source>
</evidence>
<dbReference type="Pfam" id="PF01266">
    <property type="entry name" value="DAO"/>
    <property type="match status" value="1"/>
</dbReference>
<dbReference type="SUPFAM" id="SSF54373">
    <property type="entry name" value="FAD-linked reductases, C-terminal domain"/>
    <property type="match status" value="1"/>
</dbReference>
<sequence length="410" mass="44709">MGGGVVGVTTAYQLLKDGHQVTVLDRQPPGIGGASYGNAGLIATGHAIAWGSPKALKIWFNSLFHQDPVFRMKFQADPQFIRWGLKFLAQCTHSRAKINSLAKHRMSVYSQKILTETAADTGVQYEQNSKGLLYLYRNPEVLAAGSEHVSLLQEAGQELEIVGKERALEIIPELADSQDQLAGGVFSANDESGDSRIFTEQLMEVCRSMGGTFESGVSIEQLDASGTEIKRVVTNRGVFSADRYVLSLGAWSPLIAQKSLGVRLSVYPVKGYSITIPVEKGHTPPRTGGLHEEDLLGFSPMGDHFRVSSVSEFCGYDLGHTPEDFEHILKTAKRLFPNAGNYDKVEFWSGLRPMTPEGTPILGRGRHSNLFYNTGHGHLGWTMSSGTARLTADLIAGKTPEISIENMGVR</sequence>
<dbReference type="GO" id="GO:0005886">
    <property type="term" value="C:plasma membrane"/>
    <property type="evidence" value="ECO:0007669"/>
    <property type="project" value="TreeGrafter"/>
</dbReference>
<dbReference type="SUPFAM" id="SSF51905">
    <property type="entry name" value="FAD/NAD(P)-binding domain"/>
    <property type="match status" value="1"/>
</dbReference>
<evidence type="ECO:0000313" key="3">
    <source>
        <dbReference type="EMBL" id="SUZ80209.1"/>
    </source>
</evidence>
<comment type="similarity">
    <text evidence="1">Belongs to the DadA oxidoreductase family.</text>
</comment>
<feature type="domain" description="FAD dependent oxidoreductase" evidence="2">
    <location>
        <begin position="2"/>
        <end position="394"/>
    </location>
</feature>
<proteinExistence type="inferred from homology"/>
<dbReference type="PANTHER" id="PTHR13847">
    <property type="entry name" value="SARCOSINE DEHYDROGENASE-RELATED"/>
    <property type="match status" value="1"/>
</dbReference>
<name>A0A381QNZ7_9ZZZZ</name>
<accession>A0A381QNZ7</accession>
<gene>
    <name evidence="3" type="ORF">METZ01_LOCUS33063</name>
</gene>
<dbReference type="InterPro" id="IPR006076">
    <property type="entry name" value="FAD-dep_OxRdtase"/>
</dbReference>
<organism evidence="3">
    <name type="scientific">marine metagenome</name>
    <dbReference type="NCBI Taxonomy" id="408172"/>
    <lineage>
        <taxon>unclassified sequences</taxon>
        <taxon>metagenomes</taxon>
        <taxon>ecological metagenomes</taxon>
    </lineage>
</organism>
<dbReference type="Gene3D" id="3.30.9.10">
    <property type="entry name" value="D-Amino Acid Oxidase, subunit A, domain 2"/>
    <property type="match status" value="1"/>
</dbReference>
<reference evidence="3" key="1">
    <citation type="submission" date="2018-05" db="EMBL/GenBank/DDBJ databases">
        <authorList>
            <person name="Lanie J.A."/>
            <person name="Ng W.-L."/>
            <person name="Kazmierczak K.M."/>
            <person name="Andrzejewski T.M."/>
            <person name="Davidsen T.M."/>
            <person name="Wayne K.J."/>
            <person name="Tettelin H."/>
            <person name="Glass J.I."/>
            <person name="Rusch D."/>
            <person name="Podicherti R."/>
            <person name="Tsui H.-C.T."/>
            <person name="Winkler M.E."/>
        </authorList>
    </citation>
    <scope>NUCLEOTIDE SEQUENCE</scope>
</reference>
<dbReference type="AlphaFoldDB" id="A0A381QNZ7"/>
<dbReference type="EMBL" id="UINC01001418">
    <property type="protein sequence ID" value="SUZ80209.1"/>
    <property type="molecule type" value="Genomic_DNA"/>
</dbReference>
<dbReference type="GO" id="GO:0005737">
    <property type="term" value="C:cytoplasm"/>
    <property type="evidence" value="ECO:0007669"/>
    <property type="project" value="TreeGrafter"/>
</dbReference>